<dbReference type="Gene3D" id="3.40.50.740">
    <property type="match status" value="1"/>
</dbReference>
<dbReference type="Pfam" id="PF04879">
    <property type="entry name" value="Molybdop_Fe4S4"/>
    <property type="match status" value="1"/>
</dbReference>
<dbReference type="RefSeq" id="WP_012324643.1">
    <property type="nucleotide sequence ID" value="NC_010506.1"/>
</dbReference>
<dbReference type="GO" id="GO:0046872">
    <property type="term" value="F:metal ion binding"/>
    <property type="evidence" value="ECO:0007669"/>
    <property type="project" value="UniProtKB-KW"/>
</dbReference>
<evidence type="ECO:0000256" key="3">
    <source>
        <dbReference type="ARBA" id="ARBA00022505"/>
    </source>
</evidence>
<gene>
    <name evidence="9" type="ordered locus">Swoo_2013</name>
</gene>
<dbReference type="Proteomes" id="UP000002168">
    <property type="component" value="Chromosome"/>
</dbReference>
<keyword evidence="6" id="KW-0408">Iron</keyword>
<dbReference type="HOGENOM" id="CLU_290169_0_0_6"/>
<dbReference type="InterPro" id="IPR026935">
    <property type="entry name" value="BtrH_N"/>
</dbReference>
<dbReference type="InterPro" id="IPR006656">
    <property type="entry name" value="Mopterin_OxRdtase"/>
</dbReference>
<feature type="domain" description="4Fe-4S Mo/W bis-MGD-type" evidence="8">
    <location>
        <begin position="351"/>
        <end position="407"/>
    </location>
</feature>
<dbReference type="PROSITE" id="PS00490">
    <property type="entry name" value="MOLYBDOPTERIN_PROK_2"/>
    <property type="match status" value="1"/>
</dbReference>
<comment type="similarity">
    <text evidence="2">Belongs to the prokaryotic molybdopterin-containing oxidoreductase family.</text>
</comment>
<name>B1KQQ8_SHEWM</name>
<dbReference type="InterPro" id="IPR006963">
    <property type="entry name" value="Mopterin_OxRdtase_4Fe-4S_dom"/>
</dbReference>
<dbReference type="GO" id="GO:0051536">
    <property type="term" value="F:iron-sulfur cluster binding"/>
    <property type="evidence" value="ECO:0007669"/>
    <property type="project" value="UniProtKB-KW"/>
</dbReference>
<reference evidence="9 10" key="1">
    <citation type="submission" date="2008-02" db="EMBL/GenBank/DDBJ databases">
        <title>Complete sequence of Shewanella woodyi ATCC 51908.</title>
        <authorList>
            <consortium name="US DOE Joint Genome Institute"/>
            <person name="Copeland A."/>
            <person name="Lucas S."/>
            <person name="Lapidus A."/>
            <person name="Glavina del Rio T."/>
            <person name="Dalin E."/>
            <person name="Tice H."/>
            <person name="Bruce D."/>
            <person name="Goodwin L."/>
            <person name="Pitluck S."/>
            <person name="Sims D."/>
            <person name="Brettin T."/>
            <person name="Detter J.C."/>
            <person name="Han C."/>
            <person name="Kuske C.R."/>
            <person name="Schmutz J."/>
            <person name="Larimer F."/>
            <person name="Land M."/>
            <person name="Hauser L."/>
            <person name="Kyrpides N."/>
            <person name="Lykidis A."/>
            <person name="Zhao J.-S."/>
            <person name="Richardson P."/>
        </authorList>
    </citation>
    <scope>NUCLEOTIDE SEQUENCE [LARGE SCALE GENOMIC DNA]</scope>
    <source>
        <strain evidence="10">ATCC 51908 / MS32</strain>
    </source>
</reference>
<dbReference type="KEGG" id="swd:Swoo_2013"/>
<dbReference type="PANTHER" id="PTHR43742">
    <property type="entry name" value="TRIMETHYLAMINE-N-OXIDE REDUCTASE"/>
    <property type="match status" value="1"/>
</dbReference>
<dbReference type="EMBL" id="CP000961">
    <property type="protein sequence ID" value="ACA86297.1"/>
    <property type="molecule type" value="Genomic_DNA"/>
</dbReference>
<dbReference type="InterPro" id="IPR006657">
    <property type="entry name" value="MoPterin_dinucl-bd_dom"/>
</dbReference>
<dbReference type="Gene3D" id="2.40.40.20">
    <property type="match status" value="1"/>
</dbReference>
<keyword evidence="3" id="KW-0500">Molybdenum</keyword>
<dbReference type="eggNOG" id="COG4990">
    <property type="taxonomic scope" value="Bacteria"/>
</dbReference>
<protein>
    <submittedName>
        <fullName evidence="9">Molybdopterin oxidoreductase</fullName>
    </submittedName>
</protein>
<dbReference type="Gene3D" id="2.20.25.90">
    <property type="entry name" value="ADC-like domains"/>
    <property type="match status" value="1"/>
</dbReference>
<dbReference type="Pfam" id="PF01568">
    <property type="entry name" value="Molydop_binding"/>
    <property type="match status" value="1"/>
</dbReference>
<accession>B1KQQ8</accession>
<dbReference type="InterPro" id="IPR009010">
    <property type="entry name" value="Asp_de-COase-like_dom_sf"/>
</dbReference>
<dbReference type="GO" id="GO:0016491">
    <property type="term" value="F:oxidoreductase activity"/>
    <property type="evidence" value="ECO:0007669"/>
    <property type="project" value="UniProtKB-KW"/>
</dbReference>
<keyword evidence="10" id="KW-1185">Reference proteome</keyword>
<evidence type="ECO:0000256" key="1">
    <source>
        <dbReference type="ARBA" id="ARBA00001942"/>
    </source>
</evidence>
<dbReference type="Pfam" id="PF00384">
    <property type="entry name" value="Molybdopterin"/>
    <property type="match status" value="1"/>
</dbReference>
<dbReference type="InterPro" id="IPR050612">
    <property type="entry name" value="Prok_Mopterin_Oxidored"/>
</dbReference>
<dbReference type="InterPro" id="IPR032369">
    <property type="entry name" value="DUF4872"/>
</dbReference>
<dbReference type="eggNOG" id="COG0243">
    <property type="taxonomic scope" value="Bacteria"/>
</dbReference>
<evidence type="ECO:0000259" key="8">
    <source>
        <dbReference type="PROSITE" id="PS51669"/>
    </source>
</evidence>
<keyword evidence="7" id="KW-0411">Iron-sulfur</keyword>
<dbReference type="Pfam" id="PF16169">
    <property type="entry name" value="DUF4872"/>
    <property type="match status" value="1"/>
</dbReference>
<dbReference type="Gene3D" id="3.40.228.10">
    <property type="entry name" value="Dimethylsulfoxide Reductase, domain 2"/>
    <property type="match status" value="1"/>
</dbReference>
<dbReference type="SUPFAM" id="SSF50692">
    <property type="entry name" value="ADC-like"/>
    <property type="match status" value="1"/>
</dbReference>
<dbReference type="SMART" id="SM00926">
    <property type="entry name" value="Molybdop_Fe4S4"/>
    <property type="match status" value="1"/>
</dbReference>
<dbReference type="SUPFAM" id="SSF53706">
    <property type="entry name" value="Formate dehydrogenase/DMSO reductase, domains 1-3"/>
    <property type="match status" value="1"/>
</dbReference>
<evidence type="ECO:0000256" key="7">
    <source>
        <dbReference type="ARBA" id="ARBA00023014"/>
    </source>
</evidence>
<evidence type="ECO:0000313" key="9">
    <source>
        <dbReference type="EMBL" id="ACA86297.1"/>
    </source>
</evidence>
<evidence type="ECO:0000313" key="10">
    <source>
        <dbReference type="Proteomes" id="UP000002168"/>
    </source>
</evidence>
<comment type="cofactor">
    <cofactor evidence="1">
        <name>Mo-bis(molybdopterin guanine dinucleotide)</name>
        <dbReference type="ChEBI" id="CHEBI:60539"/>
    </cofactor>
</comment>
<keyword evidence="5" id="KW-0560">Oxidoreductase</keyword>
<evidence type="ECO:0000256" key="4">
    <source>
        <dbReference type="ARBA" id="ARBA00022723"/>
    </source>
</evidence>
<dbReference type="PANTHER" id="PTHR43742:SF6">
    <property type="entry name" value="OXIDOREDUCTASE YYAE-RELATED"/>
    <property type="match status" value="1"/>
</dbReference>
<sequence>MKLLNFTPQSGQHCETTTIRNMLAHEGAHLSEAMLFGLGEGLDFQHWVSQQPTAIPPILSGRVEPGRITHNLSKHLELDFNETVTESPSVALKHIESILNDGQVPGLKVDIYYLDYFTSNRHFAAHYLSLYGLEKERAYVVDTCQQGGANQLPIESLSHARDSQKGFMPSRNLSIHLASLSDLSLQFSEGVISSQTTQVLTQAIKNVATNLLQERGPLCGIQGLHTTAKEISNWHQHFDNPQESVASVGNFLRFAGTGGANFRLIYKAFLSECIDYLDCSIIKNSDSIFELIVAQWDSTIDHLLAFSNSGIEADLMKASQSFYEVANLEHEAMLQLINVENTPTRVAVSPIKDEKTICRMCHGGCGAIVTMENGIPKAIRGDSSNPISEGYFCAKGKASIELVNHPDRLMFPQKRVVKNGLVTFERISWEEALDEIATKVSQVKAQSGSKAISFAQGTDRNYQEWVFRLANAIGTPNVVGPAHVCFYPRVMSSILTFGGFTFSDYDGQPNTVLVWGSNKLQTHSDGVIGIKLAKAMKQGAQLIVVDPYETIAAKQAEIWLQIKPGTDGALALAMMKLIIEERWFDDEFVSDYTLGFEELADKLANHDINELAEETGLLVADIYRATRLYSSSLRATIETGTGVSQNSNSFDTLRSIYMLSALCGFLDKEGGDVIWEPMDVDGRRSFPRADLLPEENAGDRLGSDQHRILAMSGWATADALWRSILTAEPYKTECLIVFGSNLLTSYANQKDVHKALEELGFLVVCDMFMTPTAQMADIILPVSSWLERDQVVEFNAYIAPRRKLAQVAECKSDEEIILALAERLEVSEHFWPTLGQALDHKLANLSLDWASFSDKGVMLNSKKYRKYEQGGFATKSGKVNLFHHGLKQMGYSALPEYQQVDVTPQMVNAYPYILTSAHSRYFYNSEYHQLQSLAKHQEHALISMHVDAAKAEGLFQGDTVKVYTPENLDGVIFSVNLTKKVAKNVVYVDACWWYPNQTSIEQALCSSVNALTHGGAVNGQMGSNNLRGFRVALSKVEQTLPQSELNGSLASVNTL</sequence>
<dbReference type="InterPro" id="IPR006655">
    <property type="entry name" value="Mopterin_OxRdtase_prok_CS"/>
</dbReference>
<evidence type="ECO:0000256" key="5">
    <source>
        <dbReference type="ARBA" id="ARBA00023002"/>
    </source>
</evidence>
<evidence type="ECO:0000256" key="2">
    <source>
        <dbReference type="ARBA" id="ARBA00010312"/>
    </source>
</evidence>
<dbReference type="PROSITE" id="PS51669">
    <property type="entry name" value="4FE4S_MOW_BIS_MGD"/>
    <property type="match status" value="1"/>
</dbReference>
<proteinExistence type="inferred from homology"/>
<keyword evidence="4" id="KW-0479">Metal-binding</keyword>
<organism evidence="9 10">
    <name type="scientific">Shewanella woodyi (strain ATCC 51908 / MS32)</name>
    <dbReference type="NCBI Taxonomy" id="392500"/>
    <lineage>
        <taxon>Bacteria</taxon>
        <taxon>Pseudomonadati</taxon>
        <taxon>Pseudomonadota</taxon>
        <taxon>Gammaproteobacteria</taxon>
        <taxon>Alteromonadales</taxon>
        <taxon>Shewanellaceae</taxon>
        <taxon>Shewanella</taxon>
    </lineage>
</organism>
<dbReference type="Pfam" id="PF14399">
    <property type="entry name" value="BtrH_N"/>
    <property type="match status" value="1"/>
</dbReference>
<evidence type="ECO:0000256" key="6">
    <source>
        <dbReference type="ARBA" id="ARBA00023004"/>
    </source>
</evidence>
<dbReference type="GO" id="GO:0043546">
    <property type="term" value="F:molybdopterin cofactor binding"/>
    <property type="evidence" value="ECO:0007669"/>
    <property type="project" value="InterPro"/>
</dbReference>
<dbReference type="AlphaFoldDB" id="B1KQQ8"/>
<dbReference type="STRING" id="392500.Swoo_2013"/>